<evidence type="ECO:0000313" key="3">
    <source>
        <dbReference type="EMBL" id="MFB9884840.1"/>
    </source>
</evidence>
<feature type="domain" description="Glutamine amidotransferase type-2" evidence="2">
    <location>
        <begin position="2"/>
        <end position="266"/>
    </location>
</feature>
<keyword evidence="4" id="KW-1185">Reference proteome</keyword>
<dbReference type="EC" id="2.4.2.-" evidence="3"/>
<keyword evidence="3" id="KW-0328">Glycosyltransferase</keyword>
<organism evidence="3 4">
    <name type="scientific">Balneatrix alpica</name>
    <dbReference type="NCBI Taxonomy" id="75684"/>
    <lineage>
        <taxon>Bacteria</taxon>
        <taxon>Pseudomonadati</taxon>
        <taxon>Pseudomonadota</taxon>
        <taxon>Gammaproteobacteria</taxon>
        <taxon>Oceanospirillales</taxon>
        <taxon>Balneatrichaceae</taxon>
        <taxon>Balneatrix</taxon>
    </lineage>
</organism>
<dbReference type="CDD" id="cd01908">
    <property type="entry name" value="YafJ"/>
    <property type="match status" value="1"/>
</dbReference>
<dbReference type="InterPro" id="IPR026869">
    <property type="entry name" value="EgtC-like"/>
</dbReference>
<evidence type="ECO:0000256" key="1">
    <source>
        <dbReference type="ARBA" id="ARBA00022962"/>
    </source>
</evidence>
<gene>
    <name evidence="3" type="ORF">ACFFLH_00220</name>
</gene>
<protein>
    <submittedName>
        <fullName evidence="3">Class II glutamine amidotransferase</fullName>
        <ecNumber evidence="3">2.4.2.-</ecNumber>
    </submittedName>
</protein>
<dbReference type="Gene3D" id="3.60.20.10">
    <property type="entry name" value="Glutamine Phosphoribosylpyrophosphate, subunit 1, domain 1"/>
    <property type="match status" value="1"/>
</dbReference>
<keyword evidence="3" id="KW-0808">Transferase</keyword>
<evidence type="ECO:0000259" key="2">
    <source>
        <dbReference type="PROSITE" id="PS51278"/>
    </source>
</evidence>
<name>A0ABV5Z6E0_9GAMM</name>
<dbReference type="SUPFAM" id="SSF56235">
    <property type="entry name" value="N-terminal nucleophile aminohydrolases (Ntn hydrolases)"/>
    <property type="match status" value="1"/>
</dbReference>
<reference evidence="3 4" key="1">
    <citation type="submission" date="2024-09" db="EMBL/GenBank/DDBJ databases">
        <authorList>
            <person name="Sun Q."/>
            <person name="Mori K."/>
        </authorList>
    </citation>
    <scope>NUCLEOTIDE SEQUENCE [LARGE SCALE GENOMIC DNA]</scope>
    <source>
        <strain evidence="3 4">ATCC 51285</strain>
    </source>
</reference>
<dbReference type="InterPro" id="IPR017932">
    <property type="entry name" value="GATase_2_dom"/>
</dbReference>
<dbReference type="RefSeq" id="WP_027313516.1">
    <property type="nucleotide sequence ID" value="NZ_JBHLZN010000001.1"/>
</dbReference>
<sequence>MCELLGMSANVPTDICFSFTGLMQRGGGTGPHRDGWGIAFYEGRGCRSFHDPSPSVESEIARLVQRYPIKSHIVISHIRQANVGKVCLENTHPFSRELWGRIWTYAHNGQLDGQLKSWPLGDYQPVGDTDSEYAFCWLLGEIRRAYPQPPGAEQQAELAAFIHQRCEQLRALGVFNMLLADASTLYTYCTTKLHWITRRAPFGEAHLADADVRVDFAKETTPKDVVTVIATLPLTDNEAWTALQVGELVAFRDGEVVQQHRTLMSS</sequence>
<dbReference type="EMBL" id="JBHLZN010000001">
    <property type="protein sequence ID" value="MFB9884840.1"/>
    <property type="molecule type" value="Genomic_DNA"/>
</dbReference>
<dbReference type="PANTHER" id="PTHR42824:SF1">
    <property type="entry name" value="GLUTAMINE AMIDOTRANSFERASE YAFJ-RELATED"/>
    <property type="match status" value="1"/>
</dbReference>
<dbReference type="GO" id="GO:0016757">
    <property type="term" value="F:glycosyltransferase activity"/>
    <property type="evidence" value="ECO:0007669"/>
    <property type="project" value="UniProtKB-KW"/>
</dbReference>
<dbReference type="Pfam" id="PF13230">
    <property type="entry name" value="GATase_4"/>
    <property type="match status" value="1"/>
</dbReference>
<dbReference type="PROSITE" id="PS51278">
    <property type="entry name" value="GATASE_TYPE_2"/>
    <property type="match status" value="1"/>
</dbReference>
<evidence type="ECO:0000313" key="4">
    <source>
        <dbReference type="Proteomes" id="UP001589628"/>
    </source>
</evidence>
<proteinExistence type="predicted"/>
<dbReference type="PANTHER" id="PTHR42824">
    <property type="entry name" value="GLUTAMINE AMIDOTRANSFERASE"/>
    <property type="match status" value="1"/>
</dbReference>
<dbReference type="InterPro" id="IPR029055">
    <property type="entry name" value="Ntn_hydrolases_N"/>
</dbReference>
<keyword evidence="1 3" id="KW-0315">Glutamine amidotransferase</keyword>
<comment type="caution">
    <text evidence="3">The sequence shown here is derived from an EMBL/GenBank/DDBJ whole genome shotgun (WGS) entry which is preliminary data.</text>
</comment>
<accession>A0ABV5Z6E0</accession>
<dbReference type="Proteomes" id="UP001589628">
    <property type="component" value="Unassembled WGS sequence"/>
</dbReference>